<feature type="transmembrane region" description="Helical" evidence="9">
    <location>
        <begin position="111"/>
        <end position="129"/>
    </location>
</feature>
<evidence type="ECO:0000256" key="1">
    <source>
        <dbReference type="ARBA" id="ARBA00004477"/>
    </source>
</evidence>
<proteinExistence type="inferred from homology"/>
<comment type="catalytic activity">
    <reaction evidence="8">
        <text>(5Z,8Z,11Z,14Z)-eicosatetraenoyl-CoA + H2O = S-(5Z,8Z,11Z,14Z-eicosatetraenoyl)-4'-phosphopantetheine + adenosine 3',5'-bisphosphate + 2 H(+)</text>
        <dbReference type="Rhea" id="RHEA:65568"/>
        <dbReference type="ChEBI" id="CHEBI:15377"/>
        <dbReference type="ChEBI" id="CHEBI:15378"/>
        <dbReference type="ChEBI" id="CHEBI:57368"/>
        <dbReference type="ChEBI" id="CHEBI:58343"/>
        <dbReference type="ChEBI" id="CHEBI:156554"/>
    </reaction>
</comment>
<gene>
    <name evidence="8" type="primary">SCS3</name>
    <name evidence="8" type="synonym">FIT2B</name>
    <name evidence="11" type="ORF">CANTEDRAFT_114941</name>
</gene>
<feature type="chain" id="PRO_5003442891" description="Acyl-coenzyme A diphosphatase SCS3" evidence="10">
    <location>
        <begin position="20"/>
        <end position="336"/>
    </location>
</feature>
<dbReference type="Proteomes" id="UP000000707">
    <property type="component" value="Unassembled WGS sequence"/>
</dbReference>
<keyword evidence="7 8" id="KW-0472">Membrane</keyword>
<evidence type="ECO:0000256" key="7">
    <source>
        <dbReference type="ARBA" id="ARBA00023136"/>
    </source>
</evidence>
<dbReference type="InterPro" id="IPR019388">
    <property type="entry name" value="FIT"/>
</dbReference>
<dbReference type="GO" id="GO:0005789">
    <property type="term" value="C:endoplasmic reticulum membrane"/>
    <property type="evidence" value="ECO:0007669"/>
    <property type="project" value="UniProtKB-SubCell"/>
</dbReference>
<dbReference type="HAMAP" id="MF_03231">
    <property type="entry name" value="SCS3"/>
    <property type="match status" value="1"/>
</dbReference>
<keyword evidence="5 8" id="KW-1133">Transmembrane helix</keyword>
<keyword evidence="8" id="KW-0594">Phospholipid biosynthesis</keyword>
<comment type="catalytic activity">
    <reaction evidence="8">
        <text>an acyl-CoA + H2O = an acyl-4'-phosphopantetheine + adenosine 3',5'-bisphosphate + 2 H(+)</text>
        <dbReference type="Rhea" id="RHEA:50044"/>
        <dbReference type="ChEBI" id="CHEBI:15377"/>
        <dbReference type="ChEBI" id="CHEBI:15378"/>
        <dbReference type="ChEBI" id="CHEBI:58342"/>
        <dbReference type="ChEBI" id="CHEBI:58343"/>
        <dbReference type="ChEBI" id="CHEBI:132023"/>
    </reaction>
</comment>
<evidence type="ECO:0000256" key="9">
    <source>
        <dbReference type="SAM" id="Phobius"/>
    </source>
</evidence>
<evidence type="ECO:0000256" key="5">
    <source>
        <dbReference type="ARBA" id="ARBA00022989"/>
    </source>
</evidence>
<feature type="active site" evidence="8">
    <location>
        <position position="228"/>
    </location>
</feature>
<dbReference type="eggNOG" id="KOG3750">
    <property type="taxonomic scope" value="Eukaryota"/>
</dbReference>
<comment type="subcellular location">
    <subcellularLocation>
        <location evidence="1 8">Endoplasmic reticulum membrane</location>
        <topology evidence="1 8">Multi-pass membrane protein</topology>
    </subcellularLocation>
</comment>
<dbReference type="GO" id="GO:0140042">
    <property type="term" value="P:lipid droplet formation"/>
    <property type="evidence" value="ECO:0007669"/>
    <property type="project" value="UniProtKB-UniRule"/>
</dbReference>
<dbReference type="EMBL" id="GL996527">
    <property type="protein sequence ID" value="EGV62536.1"/>
    <property type="molecule type" value="Genomic_DNA"/>
</dbReference>
<evidence type="ECO:0000256" key="3">
    <source>
        <dbReference type="ARBA" id="ARBA00022801"/>
    </source>
</evidence>
<feature type="signal peptide" evidence="10">
    <location>
        <begin position="1"/>
        <end position="19"/>
    </location>
</feature>
<keyword evidence="4 8" id="KW-0256">Endoplasmic reticulum</keyword>
<keyword evidence="10" id="KW-0732">Signal</keyword>
<reference evidence="11 12" key="1">
    <citation type="journal article" date="2011" name="Proc. Natl. Acad. Sci. U.S.A.">
        <title>Comparative genomics of xylose-fermenting fungi for enhanced biofuel production.</title>
        <authorList>
            <person name="Wohlbach D.J."/>
            <person name="Kuo A."/>
            <person name="Sato T.K."/>
            <person name="Potts K.M."/>
            <person name="Salamov A.A."/>
            <person name="LaButti K.M."/>
            <person name="Sun H."/>
            <person name="Clum A."/>
            <person name="Pangilinan J.L."/>
            <person name="Lindquist E.A."/>
            <person name="Lucas S."/>
            <person name="Lapidus A."/>
            <person name="Jin M."/>
            <person name="Gunawan C."/>
            <person name="Balan V."/>
            <person name="Dale B.E."/>
            <person name="Jeffries T.W."/>
            <person name="Zinkel R."/>
            <person name="Barry K.W."/>
            <person name="Grigoriev I.V."/>
            <person name="Gasch A.P."/>
        </authorList>
    </citation>
    <scope>NUCLEOTIDE SEQUENCE [LARGE SCALE GENOMIC DNA]</scope>
    <source>
        <strain evidence="12">ATCC 10573 / BCRC 21748 / CBS 615 / JCM 9827 / NBRC 10315 / NRRL Y-1498 / VKM Y-70</strain>
    </source>
</reference>
<dbReference type="GO" id="GO:0010945">
    <property type="term" value="F:coenzyme A diphosphatase activity"/>
    <property type="evidence" value="ECO:0007669"/>
    <property type="project" value="InterPro"/>
</dbReference>
<dbReference type="EC" id="3.6.1.-" evidence="8"/>
<keyword evidence="2 8" id="KW-0812">Transmembrane</keyword>
<sequence>MVLFLYVLVVPFSFAASSATSQVALISQIRIANCSDMNADKYKHHEKQLASLAHRIRHKYKVSIGELTFLASFLVNFVVGKLIHFTSQKEEVYNYYNDKNNVFNQLFVKRGWFWTTVVMAAFYGSVFYGKHPQLGTNRFPVAKNAIISYTIATAWWILFTQWCFGVPIMDKIFLWTGGRCVSVAEDRLAHHSEFFNKVEDLYESTVVGSKVCRQLRGNWEGGHDPSGHVFLLIHSSLYMFFETVPFWRNWTHVRTTLGKLKQDLSVSDNRTITVGRFFLHNPWIPVGMLILLWWFMLLMTNVYFHSILEKLVGLLFGYAISLVYLLPRRRATTGGN</sequence>
<feature type="active site" evidence="8">
    <location>
        <position position="305"/>
    </location>
</feature>
<comment type="function">
    <text evidence="8">Fatty acyl-coenzyme A (CoA) diphosphatase that hydrolyzes fatty acyl-CoA to yield acyl-4'-phosphopantetheine and adenosine 3',5'-bisphosphate. Preferentially hydrolyzes unsaturated long-chain acyl-CoA substrates in the endoplasmic reticulum (ER) lumen. This catalytic activity is required for maintaining ER structure and for lipid droplets (LDs) biogenesis, which are lipid storage organelles involved in maintaining lipid and energy homeostasis. May directly bind to diacylglycerol (DAGs) and triacylglycerol, which is also important for LD biogenesis. May support directional budding of nacent LDs from the ER into the cytosol by reducing DAG levels at sites of LD formation. May play a role in the regulation of cell morphology and cytoskeletal organization. Involved in phospholipid biosynthesis.</text>
</comment>
<evidence type="ECO:0000256" key="10">
    <source>
        <dbReference type="SAM" id="SignalP"/>
    </source>
</evidence>
<organism evidence="12">
    <name type="scientific">Candida tenuis (strain ATCC 10573 / BCRC 21748 / CBS 615 / JCM 9827 / NBRC 10315 / NRRL Y-1498 / VKM Y-70)</name>
    <name type="common">Yeast</name>
    <name type="synonym">Yamadazyma tenuis</name>
    <dbReference type="NCBI Taxonomy" id="590646"/>
    <lineage>
        <taxon>Eukaryota</taxon>
        <taxon>Fungi</taxon>
        <taxon>Dikarya</taxon>
        <taxon>Ascomycota</taxon>
        <taxon>Saccharomycotina</taxon>
        <taxon>Pichiomycetes</taxon>
        <taxon>Debaryomycetaceae</taxon>
        <taxon>Yamadazyma</taxon>
    </lineage>
</organism>
<dbReference type="GO" id="GO:0008654">
    <property type="term" value="P:phospholipid biosynthetic process"/>
    <property type="evidence" value="ECO:0007669"/>
    <property type="project" value="UniProtKB-KW"/>
</dbReference>
<protein>
    <recommendedName>
        <fullName evidence="8">Acyl-coenzyme A diphosphatase SCS3</fullName>
        <ecNumber evidence="8">3.6.1.-</ecNumber>
    </recommendedName>
    <alternativeName>
        <fullName evidence="8">FIT family protein SCS3</fullName>
    </alternativeName>
</protein>
<evidence type="ECO:0000313" key="12">
    <source>
        <dbReference type="Proteomes" id="UP000000707"/>
    </source>
</evidence>
<name>G3BAX8_CANTC</name>
<feature type="transmembrane region" description="Helical" evidence="9">
    <location>
        <begin position="141"/>
        <end position="159"/>
    </location>
</feature>
<comment type="catalytic activity">
    <reaction evidence="8">
        <text>(9Z)-octadecenoyl-CoA + H2O = S-(9Z-octadecenoyl)-4'-phosphopantetheine + adenosine 3',5'-bisphosphate + 2 H(+)</text>
        <dbReference type="Rhea" id="RHEA:65564"/>
        <dbReference type="ChEBI" id="CHEBI:15377"/>
        <dbReference type="ChEBI" id="CHEBI:15378"/>
        <dbReference type="ChEBI" id="CHEBI:57387"/>
        <dbReference type="ChEBI" id="CHEBI:58343"/>
        <dbReference type="ChEBI" id="CHEBI:156553"/>
    </reaction>
</comment>
<dbReference type="PANTHER" id="PTHR23129:SF0">
    <property type="entry name" value="ACYL-COENZYME A DIPHOSPHATASE FITM2"/>
    <property type="match status" value="1"/>
</dbReference>
<dbReference type="OrthoDB" id="5579088at2759"/>
<feature type="transmembrane region" description="Helical" evidence="9">
    <location>
        <begin position="311"/>
        <end position="327"/>
    </location>
</feature>
<comment type="similarity">
    <text evidence="8">Belongs to the FIT family. Fungal FIT2B/SCS3 subfamily.</text>
</comment>
<keyword evidence="12" id="KW-1185">Reference proteome</keyword>
<keyword evidence="6" id="KW-0443">Lipid metabolism</keyword>
<dbReference type="InterPro" id="IPR046400">
    <property type="entry name" value="SCS3"/>
</dbReference>
<keyword evidence="8" id="KW-1208">Phospholipid metabolism</keyword>
<evidence type="ECO:0000313" key="11">
    <source>
        <dbReference type="EMBL" id="EGV62536.1"/>
    </source>
</evidence>
<dbReference type="PANTHER" id="PTHR23129">
    <property type="entry name" value="ACYL-COENZYME A DIPHOSPHATASE FITM2"/>
    <property type="match status" value="1"/>
</dbReference>
<keyword evidence="3 8" id="KW-0378">Hydrolase</keyword>
<accession>G3BAX8</accession>
<feature type="transmembrane region" description="Helical" evidence="9">
    <location>
        <begin position="283"/>
        <end position="304"/>
    </location>
</feature>
<evidence type="ECO:0000256" key="2">
    <source>
        <dbReference type="ARBA" id="ARBA00022692"/>
    </source>
</evidence>
<dbReference type="AlphaFoldDB" id="G3BAX8"/>
<evidence type="ECO:0000256" key="8">
    <source>
        <dbReference type="HAMAP-Rule" id="MF_03231"/>
    </source>
</evidence>
<comment type="catalytic activity">
    <reaction evidence="8">
        <text>hexadecanoyl-CoA + H2O = S-hexadecanoyl-4'-phosphopantetheine + adenosine 3',5'-bisphosphate + 2 H(+)</text>
        <dbReference type="Rhea" id="RHEA:50032"/>
        <dbReference type="ChEBI" id="CHEBI:15377"/>
        <dbReference type="ChEBI" id="CHEBI:15378"/>
        <dbReference type="ChEBI" id="CHEBI:57379"/>
        <dbReference type="ChEBI" id="CHEBI:58343"/>
        <dbReference type="ChEBI" id="CHEBI:132018"/>
    </reaction>
</comment>
<evidence type="ECO:0000256" key="4">
    <source>
        <dbReference type="ARBA" id="ARBA00022824"/>
    </source>
</evidence>
<dbReference type="Pfam" id="PF10261">
    <property type="entry name" value="FIT"/>
    <property type="match status" value="1"/>
</dbReference>
<keyword evidence="8" id="KW-0444">Lipid biosynthesis</keyword>
<evidence type="ECO:0000256" key="6">
    <source>
        <dbReference type="ARBA" id="ARBA00023098"/>
    </source>
</evidence>
<dbReference type="STRING" id="590646.G3BAX8"/>